<keyword evidence="2" id="KW-1185">Reference proteome</keyword>
<gene>
    <name evidence="1" type="ORF">C943_03285</name>
</gene>
<organism evidence="1 2">
    <name type="scientific">Mariniradius saccharolyticus AK6</name>
    <dbReference type="NCBI Taxonomy" id="1239962"/>
    <lineage>
        <taxon>Bacteria</taxon>
        <taxon>Pseudomonadati</taxon>
        <taxon>Bacteroidota</taxon>
        <taxon>Cytophagia</taxon>
        <taxon>Cytophagales</taxon>
        <taxon>Cyclobacteriaceae</taxon>
        <taxon>Mariniradius</taxon>
    </lineage>
</organism>
<dbReference type="OrthoDB" id="840397at2"/>
<dbReference type="AlphaFoldDB" id="M7XJ62"/>
<evidence type="ECO:0000313" key="2">
    <source>
        <dbReference type="Proteomes" id="UP000010953"/>
    </source>
</evidence>
<protein>
    <submittedName>
        <fullName evidence="1">Uncharacterized protein</fullName>
    </submittedName>
</protein>
<dbReference type="STRING" id="1239962.C943_03285"/>
<dbReference type="Proteomes" id="UP000010953">
    <property type="component" value="Unassembled WGS sequence"/>
</dbReference>
<evidence type="ECO:0000313" key="1">
    <source>
        <dbReference type="EMBL" id="EMS34598.1"/>
    </source>
</evidence>
<name>M7XJ62_9BACT</name>
<accession>M7XJ62</accession>
<dbReference type="RefSeq" id="WP_008624115.1">
    <property type="nucleotide sequence ID" value="NZ_AMZY02000005.1"/>
</dbReference>
<reference evidence="1" key="1">
    <citation type="submission" date="2013-01" db="EMBL/GenBank/DDBJ databases">
        <title>Genome assembly of Mariniradius saccharolyticus AK6.</title>
        <authorList>
            <person name="Vaidya B."/>
            <person name="Khatri I."/>
            <person name="Tanuku N.R.S."/>
            <person name="Subramanian S."/>
            <person name="Pinnaka A."/>
        </authorList>
    </citation>
    <scope>NUCLEOTIDE SEQUENCE [LARGE SCALE GENOMIC DNA]</scope>
    <source>
        <strain evidence="1">AK6</strain>
    </source>
</reference>
<comment type="caution">
    <text evidence="1">The sequence shown here is derived from an EMBL/GenBank/DDBJ whole genome shotgun (WGS) entry which is preliminary data.</text>
</comment>
<dbReference type="InParanoid" id="M7XJ62"/>
<dbReference type="EMBL" id="AMZY02000005">
    <property type="protein sequence ID" value="EMS34598.1"/>
    <property type="molecule type" value="Genomic_DNA"/>
</dbReference>
<sequence length="177" mass="21563">MKLLLNVTNPLYRDYFRYLFEEQSDGIFRISRESDVGKFICSFVRYSDRPVQQPKTEETLVLLLPNTDVLKDALYNHVYLSKTDQAQINDFLHVFFNIDLDRYYLKGIKQRMRQKDIIESFIVSRKLTNLLQDNETLKKRLYREELAVLQERFESLRKRTWYRNQKIEFDPEKYLVK</sequence>
<proteinExistence type="predicted"/>